<protein>
    <submittedName>
        <fullName evidence="1">Uncharacterized protein</fullName>
    </submittedName>
</protein>
<dbReference type="EMBL" id="BGPR01002886">
    <property type="protein sequence ID" value="GBM80476.1"/>
    <property type="molecule type" value="Genomic_DNA"/>
</dbReference>
<evidence type="ECO:0000313" key="1">
    <source>
        <dbReference type="EMBL" id="GBM80476.1"/>
    </source>
</evidence>
<evidence type="ECO:0000313" key="2">
    <source>
        <dbReference type="Proteomes" id="UP000499080"/>
    </source>
</evidence>
<comment type="caution">
    <text evidence="1">The sequence shown here is derived from an EMBL/GenBank/DDBJ whole genome shotgun (WGS) entry which is preliminary data.</text>
</comment>
<name>A0A4Y2IU83_ARAVE</name>
<dbReference type="AlphaFoldDB" id="A0A4Y2IU83"/>
<reference evidence="1 2" key="1">
    <citation type="journal article" date="2019" name="Sci. Rep.">
        <title>Orb-weaving spider Araneus ventricosus genome elucidates the spidroin gene catalogue.</title>
        <authorList>
            <person name="Kono N."/>
            <person name="Nakamura H."/>
            <person name="Ohtoshi R."/>
            <person name="Moran D.A.P."/>
            <person name="Shinohara A."/>
            <person name="Yoshida Y."/>
            <person name="Fujiwara M."/>
            <person name="Mori M."/>
            <person name="Tomita M."/>
            <person name="Arakawa K."/>
        </authorList>
    </citation>
    <scope>NUCLEOTIDE SEQUENCE [LARGE SCALE GENOMIC DNA]</scope>
</reference>
<gene>
    <name evidence="1" type="ORF">AVEN_135175_1</name>
</gene>
<accession>A0A4Y2IU83</accession>
<sequence>MAPTVQMDFKRGWICKVSTAPHLIFELDYRFDEERPNFPCRASARAIIDSAQQSDLSVTKKCSRRSTEVQTLLDLDLPNLERRYF</sequence>
<organism evidence="1 2">
    <name type="scientific">Araneus ventricosus</name>
    <name type="common">Orbweaver spider</name>
    <name type="synonym">Epeira ventricosa</name>
    <dbReference type="NCBI Taxonomy" id="182803"/>
    <lineage>
        <taxon>Eukaryota</taxon>
        <taxon>Metazoa</taxon>
        <taxon>Ecdysozoa</taxon>
        <taxon>Arthropoda</taxon>
        <taxon>Chelicerata</taxon>
        <taxon>Arachnida</taxon>
        <taxon>Araneae</taxon>
        <taxon>Araneomorphae</taxon>
        <taxon>Entelegynae</taxon>
        <taxon>Araneoidea</taxon>
        <taxon>Araneidae</taxon>
        <taxon>Araneus</taxon>
    </lineage>
</organism>
<dbReference type="Proteomes" id="UP000499080">
    <property type="component" value="Unassembled WGS sequence"/>
</dbReference>
<proteinExistence type="predicted"/>
<keyword evidence="2" id="KW-1185">Reference proteome</keyword>